<dbReference type="AlphaFoldDB" id="A0A9P6WDE9"/>
<dbReference type="GO" id="GO:0000444">
    <property type="term" value="C:MIS12/MIND type complex"/>
    <property type="evidence" value="ECO:0007669"/>
    <property type="project" value="TreeGrafter"/>
</dbReference>
<protein>
    <submittedName>
        <fullName evidence="1">Uncharacterized protein</fullName>
    </submittedName>
</protein>
<evidence type="ECO:0000313" key="1">
    <source>
        <dbReference type="EMBL" id="KAG0669281.1"/>
    </source>
</evidence>
<dbReference type="Pfam" id="PF08641">
    <property type="entry name" value="Mis14"/>
    <property type="match status" value="1"/>
</dbReference>
<dbReference type="OrthoDB" id="2135762at2759"/>
<accession>A0A9P6WDE9</accession>
<dbReference type="EMBL" id="PUHR01000045">
    <property type="protein sequence ID" value="KAG0669281.1"/>
    <property type="molecule type" value="Genomic_DNA"/>
</dbReference>
<proteinExistence type="predicted"/>
<dbReference type="PANTHER" id="PTHR31749:SF3">
    <property type="entry name" value="KINETOCHORE-ASSOCIATED PROTEIN NSL1 HOMOLOG"/>
    <property type="match status" value="1"/>
</dbReference>
<comment type="caution">
    <text evidence="1">The sequence shown here is derived from an EMBL/GenBank/DDBJ whole genome shotgun (WGS) entry which is preliminary data.</text>
</comment>
<dbReference type="PANTHER" id="PTHR31749">
    <property type="entry name" value="KINETOCHORE-ASSOCIATED PROTEIN NSL1 HOMOLOG"/>
    <property type="match status" value="1"/>
</dbReference>
<organism evidence="1 2">
    <name type="scientific">Maudiozyma exigua</name>
    <name type="common">Yeast</name>
    <name type="synonym">Kazachstania exigua</name>
    <dbReference type="NCBI Taxonomy" id="34358"/>
    <lineage>
        <taxon>Eukaryota</taxon>
        <taxon>Fungi</taxon>
        <taxon>Dikarya</taxon>
        <taxon>Ascomycota</taxon>
        <taxon>Saccharomycotina</taxon>
        <taxon>Saccharomycetes</taxon>
        <taxon>Saccharomycetales</taxon>
        <taxon>Saccharomycetaceae</taxon>
        <taxon>Maudiozyma</taxon>
    </lineage>
</organism>
<reference evidence="1 2" key="1">
    <citation type="submission" date="2020-11" db="EMBL/GenBank/DDBJ databases">
        <title>Kefir isolates.</title>
        <authorList>
            <person name="Marcisauskas S."/>
            <person name="Kim Y."/>
            <person name="Blasche S."/>
        </authorList>
    </citation>
    <scope>NUCLEOTIDE SEQUENCE [LARGE SCALE GENOMIC DNA]</scope>
    <source>
        <strain evidence="1 2">OG2</strain>
    </source>
</reference>
<evidence type="ECO:0000313" key="2">
    <source>
        <dbReference type="Proteomes" id="UP000750334"/>
    </source>
</evidence>
<dbReference type="InterPro" id="IPR013950">
    <property type="entry name" value="Mis14/Nsl1"/>
</dbReference>
<dbReference type="Proteomes" id="UP000750334">
    <property type="component" value="Unassembled WGS sequence"/>
</dbReference>
<name>A0A9P6WDE9_MAUEX</name>
<sequence length="221" mass="26080">MSNYNRKIDVSVEQIRAIYGQLLESLQEHANESLPELSNNDQQKKELQIYIQEYLLNVMEMSSGSLNVVNLNENENNYNNNEMTNIINDQQQKYVEKFDIELNEKVRQRYQEWEDLTVKVSQLRRDGPEKINEMYQLESKDMIKDIDERINKQLNQIESQSNDNTTTKTALSDTILNETIISEYQNILTDLYTTKEQLPDTRATITKLKTLLTFLQQDQRS</sequence>
<dbReference type="GO" id="GO:0000070">
    <property type="term" value="P:mitotic sister chromatid segregation"/>
    <property type="evidence" value="ECO:0007669"/>
    <property type="project" value="InterPro"/>
</dbReference>
<keyword evidence="2" id="KW-1185">Reference proteome</keyword>
<gene>
    <name evidence="1" type="ORF">C6P45_003932</name>
</gene>